<evidence type="ECO:0000313" key="10">
    <source>
        <dbReference type="EMBL" id="EGD72224.1"/>
    </source>
</evidence>
<dbReference type="GeneID" id="16067682"/>
<dbReference type="GO" id="GO:0022900">
    <property type="term" value="P:electron transport chain"/>
    <property type="evidence" value="ECO:0007669"/>
    <property type="project" value="InterPro"/>
</dbReference>
<name>F2TVX8_SALR5</name>
<dbReference type="KEGG" id="sre:PTSG_00245"/>
<dbReference type="InterPro" id="IPR038532">
    <property type="entry name" value="NDUFS4-like_sf"/>
</dbReference>
<dbReference type="EMBL" id="GL832955">
    <property type="protein sequence ID" value="EGD72224.1"/>
    <property type="molecule type" value="Genomic_DNA"/>
</dbReference>
<evidence type="ECO:0000256" key="1">
    <source>
        <dbReference type="ARBA" id="ARBA00005882"/>
    </source>
</evidence>
<keyword evidence="11" id="KW-1185">Reference proteome</keyword>
<dbReference type="Proteomes" id="UP000007799">
    <property type="component" value="Unassembled WGS sequence"/>
</dbReference>
<dbReference type="STRING" id="946362.F2TVX8"/>
<organism evidence="11">
    <name type="scientific">Salpingoeca rosetta (strain ATCC 50818 / BSB-021)</name>
    <dbReference type="NCBI Taxonomy" id="946362"/>
    <lineage>
        <taxon>Eukaryota</taxon>
        <taxon>Choanoflagellata</taxon>
        <taxon>Craspedida</taxon>
        <taxon>Salpingoecidae</taxon>
        <taxon>Salpingoeca</taxon>
    </lineage>
</organism>
<evidence type="ECO:0000313" key="11">
    <source>
        <dbReference type="Proteomes" id="UP000007799"/>
    </source>
</evidence>
<dbReference type="AlphaFoldDB" id="F2TVX8"/>
<dbReference type="PANTHER" id="PTHR12219">
    <property type="entry name" value="NADH-UBIQUINONE OXIDOREDUCTASE"/>
    <property type="match status" value="1"/>
</dbReference>
<keyword evidence="3 9" id="KW-0679">Respiratory chain</keyword>
<evidence type="ECO:0000256" key="5">
    <source>
        <dbReference type="ARBA" id="ARBA00022946"/>
    </source>
</evidence>
<evidence type="ECO:0000256" key="8">
    <source>
        <dbReference type="ARBA" id="ARBA00023136"/>
    </source>
</evidence>
<keyword evidence="2 9" id="KW-0813">Transport</keyword>
<comment type="similarity">
    <text evidence="1 9">Belongs to the complex I NDUFS4 subunit family.</text>
</comment>
<dbReference type="PANTHER" id="PTHR12219:SF8">
    <property type="entry name" value="NADH DEHYDROGENASE [UBIQUINONE] IRON-SULFUR PROTEIN 4, MITOCHONDRIAL"/>
    <property type="match status" value="1"/>
</dbReference>
<evidence type="ECO:0000256" key="2">
    <source>
        <dbReference type="ARBA" id="ARBA00022448"/>
    </source>
</evidence>
<keyword evidence="5 9" id="KW-0809">Transit peptide</keyword>
<dbReference type="RefSeq" id="XP_004998795.1">
    <property type="nucleotide sequence ID" value="XM_004998738.1"/>
</dbReference>
<comment type="function">
    <text evidence="9">Accessory subunit of the mitochondrial membrane respiratory chain NADH dehydrogenase (Complex I), that is believed not to be involved in catalysis. Complex I functions in the transfer of electrons from NADH to the respiratory chain. The immediate electron acceptor for the enzyme is believed to be ubiquinone.</text>
</comment>
<dbReference type="Pfam" id="PF04800">
    <property type="entry name" value="NDUS4"/>
    <property type="match status" value="1"/>
</dbReference>
<gene>
    <name evidence="10" type="ORF">PTSG_00245</name>
</gene>
<dbReference type="OrthoDB" id="3089at2759"/>
<accession>F2TVX8</accession>
<dbReference type="Gene3D" id="3.30.160.190">
    <property type="entry name" value="atu1810 like domain"/>
    <property type="match status" value="1"/>
</dbReference>
<sequence>MMRLGVRRVASSVLAMRYGASASMPLARRFATSDSSSSDNTAVQKQQTVPQFDVQTATNNTQATVGPFLTGTPVEQLKERRVRITVPTRNVMQSGEAKMNRWVITWDTKERWQNPLMGWASTADPLSNVDVKFDSKEDAIAFCERNGWTYYVHEPSRRRRMKKNYGNNFSWDKRTRKNTK</sequence>
<dbReference type="InParanoid" id="F2TVX8"/>
<dbReference type="OMA" id="PSRNTMQ"/>
<dbReference type="InterPro" id="IPR006885">
    <property type="entry name" value="NADH_UbQ_FeS_4_mit-like"/>
</dbReference>
<comment type="subcellular location">
    <subcellularLocation>
        <location evidence="9">Mitochondrion inner membrane</location>
        <topology evidence="9">Peripheral membrane protein</topology>
        <orientation evidence="9">Matrix side</orientation>
    </subcellularLocation>
</comment>
<evidence type="ECO:0000256" key="9">
    <source>
        <dbReference type="RuleBase" id="RU367010"/>
    </source>
</evidence>
<evidence type="ECO:0000256" key="4">
    <source>
        <dbReference type="ARBA" id="ARBA00022792"/>
    </source>
</evidence>
<evidence type="ECO:0000256" key="3">
    <source>
        <dbReference type="ARBA" id="ARBA00022660"/>
    </source>
</evidence>
<dbReference type="eggNOG" id="KOG3389">
    <property type="taxonomic scope" value="Eukaryota"/>
</dbReference>
<keyword evidence="6 9" id="KW-0249">Electron transport</keyword>
<dbReference type="FunCoup" id="F2TVX8">
    <property type="interactions" value="957"/>
</dbReference>
<keyword evidence="7 9" id="KW-0496">Mitochondrion</keyword>
<proteinExistence type="inferred from homology"/>
<reference evidence="10" key="1">
    <citation type="submission" date="2009-08" db="EMBL/GenBank/DDBJ databases">
        <title>Annotation of Salpingoeca rosetta.</title>
        <authorList>
            <consortium name="The Broad Institute Genome Sequencing Platform"/>
            <person name="Russ C."/>
            <person name="Cuomo C."/>
            <person name="Burger G."/>
            <person name="Gray M.W."/>
            <person name="Holland P.W.H."/>
            <person name="King N."/>
            <person name="Lang F.B.F."/>
            <person name="Roger A.J."/>
            <person name="Ruiz-Trillo I."/>
            <person name="Young S.K."/>
            <person name="Zeng Q."/>
            <person name="Gargeya S."/>
            <person name="Alvarado L."/>
            <person name="Berlin A."/>
            <person name="Chapman S.B."/>
            <person name="Chen Z."/>
            <person name="Freedman E."/>
            <person name="Gellesch M."/>
            <person name="Goldberg J."/>
            <person name="Griggs A."/>
            <person name="Gujja S."/>
            <person name="Heilman E."/>
            <person name="Heiman D."/>
            <person name="Howarth C."/>
            <person name="Mehta T."/>
            <person name="Neiman D."/>
            <person name="Pearson M."/>
            <person name="Roberts A."/>
            <person name="Saif S."/>
            <person name="Shea T."/>
            <person name="Shenoy N."/>
            <person name="Sisk P."/>
            <person name="Stolte C."/>
            <person name="Sykes S."/>
            <person name="White J."/>
            <person name="Yandava C."/>
            <person name="Haas B."/>
            <person name="Nusbaum C."/>
            <person name="Birren B."/>
        </authorList>
    </citation>
    <scope>NUCLEOTIDE SEQUENCE [LARGE SCALE GENOMIC DNA]</scope>
    <source>
        <strain evidence="10">ATCC 50818</strain>
    </source>
</reference>
<evidence type="ECO:0000256" key="7">
    <source>
        <dbReference type="ARBA" id="ARBA00023128"/>
    </source>
</evidence>
<keyword evidence="4 9" id="KW-0999">Mitochondrion inner membrane</keyword>
<protein>
    <recommendedName>
        <fullName evidence="9">NADH dehydrogenase [ubiquinone] iron-sulfur protein 4, mitochondrial</fullName>
    </recommendedName>
</protein>
<evidence type="ECO:0000256" key="6">
    <source>
        <dbReference type="ARBA" id="ARBA00022982"/>
    </source>
</evidence>
<dbReference type="GO" id="GO:0005743">
    <property type="term" value="C:mitochondrial inner membrane"/>
    <property type="evidence" value="ECO:0007669"/>
    <property type="project" value="UniProtKB-SubCell"/>
</dbReference>
<keyword evidence="8 9" id="KW-0472">Membrane</keyword>
<dbReference type="FunFam" id="3.30.160.190:FF:000001">
    <property type="entry name" value="NADH-ubiquinone oxidoreductase 21 kDa subunit mitochondrial"/>
    <property type="match status" value="1"/>
</dbReference>